<sequence>MYLPVQLSSTLSRMYCKSCSESSSAGLYNQSRFGNAQEVQEEQGGEEEQTGLSWFWGLDFFSGLLYATNWTKGRARVNS</sequence>
<keyword evidence="2" id="KW-1185">Reference proteome</keyword>
<evidence type="ECO:0000313" key="2">
    <source>
        <dbReference type="Proteomes" id="UP001202328"/>
    </source>
</evidence>
<proteinExistence type="predicted"/>
<organism evidence="1 2">
    <name type="scientific">Papaver atlanticum</name>
    <dbReference type="NCBI Taxonomy" id="357466"/>
    <lineage>
        <taxon>Eukaryota</taxon>
        <taxon>Viridiplantae</taxon>
        <taxon>Streptophyta</taxon>
        <taxon>Embryophyta</taxon>
        <taxon>Tracheophyta</taxon>
        <taxon>Spermatophyta</taxon>
        <taxon>Magnoliopsida</taxon>
        <taxon>Ranunculales</taxon>
        <taxon>Papaveraceae</taxon>
        <taxon>Papaveroideae</taxon>
        <taxon>Papaver</taxon>
    </lineage>
</organism>
<protein>
    <submittedName>
        <fullName evidence="1">Uncharacterized protein</fullName>
    </submittedName>
</protein>
<dbReference type="AlphaFoldDB" id="A0AAD4SDB1"/>
<dbReference type="EMBL" id="JAJJMB010011506">
    <property type="protein sequence ID" value="KAI3901765.1"/>
    <property type="molecule type" value="Genomic_DNA"/>
</dbReference>
<name>A0AAD4SDB1_9MAGN</name>
<reference evidence="1" key="1">
    <citation type="submission" date="2022-04" db="EMBL/GenBank/DDBJ databases">
        <title>A functionally conserved STORR gene fusion in Papaver species that diverged 16.8 million years ago.</title>
        <authorList>
            <person name="Catania T."/>
        </authorList>
    </citation>
    <scope>NUCLEOTIDE SEQUENCE</scope>
    <source>
        <strain evidence="1">S-188037</strain>
    </source>
</reference>
<evidence type="ECO:0000313" key="1">
    <source>
        <dbReference type="EMBL" id="KAI3901765.1"/>
    </source>
</evidence>
<comment type="caution">
    <text evidence="1">The sequence shown here is derived from an EMBL/GenBank/DDBJ whole genome shotgun (WGS) entry which is preliminary data.</text>
</comment>
<accession>A0AAD4SDB1</accession>
<dbReference type="Proteomes" id="UP001202328">
    <property type="component" value="Unassembled WGS sequence"/>
</dbReference>
<gene>
    <name evidence="1" type="ORF">MKW98_013880</name>
</gene>